<dbReference type="RefSeq" id="WP_135789376.1">
    <property type="nucleotide sequence ID" value="NZ_BNBQ01000012.1"/>
</dbReference>
<sequence length="78" mass="8472">MDEATQWRRFAVLLPPARAADIVDCWEAGEQETGLGRPVAGLLEHQVPTSETARAEIGVTAEAWGHPGTFVRTPHGPR</sequence>
<evidence type="ECO:0000313" key="1">
    <source>
        <dbReference type="EMBL" id="TGN86975.1"/>
    </source>
</evidence>
<proteinExistence type="predicted"/>
<protein>
    <submittedName>
        <fullName evidence="1">Uncharacterized protein</fullName>
    </submittedName>
</protein>
<dbReference type="EMBL" id="SRRU01000001">
    <property type="protein sequence ID" value="TGN86975.1"/>
    <property type="molecule type" value="Genomic_DNA"/>
</dbReference>
<organism evidence="1 2">
    <name type="scientific">Streptomyces griseoluteus</name>
    <dbReference type="NCBI Taxonomy" id="29306"/>
    <lineage>
        <taxon>Bacteria</taxon>
        <taxon>Bacillati</taxon>
        <taxon>Actinomycetota</taxon>
        <taxon>Actinomycetes</taxon>
        <taxon>Kitasatosporales</taxon>
        <taxon>Streptomycetaceae</taxon>
        <taxon>Streptomyces</taxon>
    </lineage>
</organism>
<dbReference type="GeneID" id="91534032"/>
<gene>
    <name evidence="1" type="ORF">E5082_00690</name>
</gene>
<reference evidence="1 2" key="1">
    <citation type="submission" date="2019-04" db="EMBL/GenBank/DDBJ databases">
        <title>Streptomyces sp. nov. Bv016 isolated from bark of Buahinia variegata.</title>
        <authorList>
            <person name="Kanchanasin P."/>
            <person name="Tanasupawat S."/>
            <person name="Yuki M."/>
            <person name="Kudo T."/>
        </authorList>
    </citation>
    <scope>NUCLEOTIDE SEQUENCE [LARGE SCALE GENOMIC DNA]</scope>
    <source>
        <strain evidence="1 2">JCM 4765</strain>
    </source>
</reference>
<dbReference type="AlphaFoldDB" id="A0A4Z1DNE4"/>
<keyword evidence="2" id="KW-1185">Reference proteome</keyword>
<evidence type="ECO:0000313" key="2">
    <source>
        <dbReference type="Proteomes" id="UP000298513"/>
    </source>
</evidence>
<dbReference type="Proteomes" id="UP000298513">
    <property type="component" value="Unassembled WGS sequence"/>
</dbReference>
<comment type="caution">
    <text evidence="1">The sequence shown here is derived from an EMBL/GenBank/DDBJ whole genome shotgun (WGS) entry which is preliminary data.</text>
</comment>
<name>A0A4Z1DNE4_STRGP</name>
<accession>A0A4Z1DNE4</accession>